<evidence type="ECO:0000256" key="2">
    <source>
        <dbReference type="HAMAP-Rule" id="MF_00003"/>
    </source>
</evidence>
<comment type="subunit">
    <text evidence="2">Monomer. Binds 30S ribosomal subunits, but not 50S ribosomal subunits or 70S ribosomes.</text>
</comment>
<dbReference type="SUPFAM" id="SSF89919">
    <property type="entry name" value="Ribosome-binding factor A, RbfA"/>
    <property type="match status" value="1"/>
</dbReference>
<dbReference type="EMBL" id="CP124685">
    <property type="protein sequence ID" value="WGX76976.1"/>
    <property type="molecule type" value="Genomic_DNA"/>
</dbReference>
<dbReference type="PROSITE" id="PS01319">
    <property type="entry name" value="RBFA"/>
    <property type="match status" value="1"/>
</dbReference>
<dbReference type="PANTHER" id="PTHR33515:SF1">
    <property type="entry name" value="RIBOSOME-BINDING FACTOR A, CHLOROPLASTIC-RELATED"/>
    <property type="match status" value="1"/>
</dbReference>
<dbReference type="InterPro" id="IPR000238">
    <property type="entry name" value="RbfA"/>
</dbReference>
<evidence type="ECO:0000256" key="1">
    <source>
        <dbReference type="ARBA" id="ARBA00022517"/>
    </source>
</evidence>
<comment type="subcellular location">
    <subcellularLocation>
        <location evidence="2">Cytoplasm</location>
    </subcellularLocation>
</comment>
<keyword evidence="2" id="KW-0963">Cytoplasm</keyword>
<dbReference type="Pfam" id="PF02033">
    <property type="entry name" value="RBFA"/>
    <property type="match status" value="1"/>
</dbReference>
<dbReference type="Proteomes" id="UP001239169">
    <property type="component" value="Chromosome"/>
</dbReference>
<evidence type="ECO:0000313" key="4">
    <source>
        <dbReference type="Proteomes" id="UP001239169"/>
    </source>
</evidence>
<dbReference type="InterPro" id="IPR020053">
    <property type="entry name" value="Ribosome-bd_factorA_CS"/>
</dbReference>
<proteinExistence type="inferred from homology"/>
<dbReference type="HAMAP" id="MF_00003">
    <property type="entry name" value="RbfA"/>
    <property type="match status" value="1"/>
</dbReference>
<comment type="function">
    <text evidence="2">One of several proteins that assist in the late maturation steps of the functional core of the 30S ribosomal subunit. Associates with free 30S ribosomal subunits (but not with 30S subunits that are part of 70S ribosomes or polysomes). Required for efficient processing of 16S rRNA. May interact with the 5'-terminal helix region of 16S rRNA.</text>
</comment>
<dbReference type="InterPro" id="IPR015946">
    <property type="entry name" value="KH_dom-like_a/b"/>
</dbReference>
<protein>
    <recommendedName>
        <fullName evidence="2">Ribosome-binding factor A</fullName>
    </recommendedName>
</protein>
<evidence type="ECO:0000313" key="3">
    <source>
        <dbReference type="EMBL" id="WGX76976.1"/>
    </source>
</evidence>
<dbReference type="PANTHER" id="PTHR33515">
    <property type="entry name" value="RIBOSOME-BINDING FACTOR A, CHLOROPLASTIC-RELATED"/>
    <property type="match status" value="1"/>
</dbReference>
<dbReference type="NCBIfam" id="TIGR00082">
    <property type="entry name" value="rbfA"/>
    <property type="match status" value="1"/>
</dbReference>
<name>A0ABY8R608_PARBF</name>
<gene>
    <name evidence="2 3" type="primary">rbfA</name>
    <name evidence="3" type="ORF">QJS64_08200</name>
</gene>
<accession>A0ABY8R608</accession>
<organism evidence="3 4">
    <name type="scientific">Paraclostridium bifermentans</name>
    <name type="common">Clostridium bifermentans</name>
    <dbReference type="NCBI Taxonomy" id="1490"/>
    <lineage>
        <taxon>Bacteria</taxon>
        <taxon>Bacillati</taxon>
        <taxon>Bacillota</taxon>
        <taxon>Clostridia</taxon>
        <taxon>Peptostreptococcales</taxon>
        <taxon>Peptostreptococcaceae</taxon>
        <taxon>Paraclostridium</taxon>
    </lineage>
</organism>
<dbReference type="Gene3D" id="3.30.300.20">
    <property type="match status" value="1"/>
</dbReference>
<reference evidence="3 4" key="1">
    <citation type="submission" date="2023-04" db="EMBL/GenBank/DDBJ databases">
        <title>Bacteria Genome Submission.</title>
        <authorList>
            <person name="Isaac P."/>
        </authorList>
    </citation>
    <scope>NUCLEOTIDE SEQUENCE [LARGE SCALE GENOMIC DNA]</scope>
    <source>
        <strain evidence="3 4">SampleS7P1</strain>
    </source>
</reference>
<dbReference type="InterPro" id="IPR023799">
    <property type="entry name" value="RbfA_dom_sf"/>
</dbReference>
<sequence>MASYSRTQRIGEEIRKVVSTMLISGIKDYRINSLISVTDVEVTSDLSYAYVYVSILGGNKESSMAGLKSACGYIRKEVGKNVKLRHTPEIIFKIDDSIEKGMYMESLIKKVNEDNSKNKKIFQMILKENN</sequence>
<comment type="similarity">
    <text evidence="2">Belongs to the RbfA family.</text>
</comment>
<keyword evidence="4" id="KW-1185">Reference proteome</keyword>
<keyword evidence="1 2" id="KW-0690">Ribosome biogenesis</keyword>